<feature type="domain" description="HTH tetR-type" evidence="5">
    <location>
        <begin position="22"/>
        <end position="82"/>
    </location>
</feature>
<dbReference type="PROSITE" id="PS50977">
    <property type="entry name" value="HTH_TETR_2"/>
    <property type="match status" value="1"/>
</dbReference>
<evidence type="ECO:0000256" key="4">
    <source>
        <dbReference type="PROSITE-ProRule" id="PRU00335"/>
    </source>
</evidence>
<evidence type="ECO:0000313" key="7">
    <source>
        <dbReference type="Proteomes" id="UP000003688"/>
    </source>
</evidence>
<dbReference type="PANTHER" id="PTHR30055:SF234">
    <property type="entry name" value="HTH-TYPE TRANSCRIPTIONAL REGULATOR BETI"/>
    <property type="match status" value="1"/>
</dbReference>
<dbReference type="InterPro" id="IPR050109">
    <property type="entry name" value="HTH-type_TetR-like_transc_reg"/>
</dbReference>
<reference evidence="6 7" key="1">
    <citation type="journal article" date="2011" name="J. Bacteriol.">
        <title>Genome sequence of 'Pedosphaera parvula' Ellin514, an aerobic Verrucomicrobial isolate from pasture soil.</title>
        <authorList>
            <person name="Kant R."/>
            <person name="van Passel M.W."/>
            <person name="Sangwan P."/>
            <person name="Palva A."/>
            <person name="Lucas S."/>
            <person name="Copeland A."/>
            <person name="Lapidus A."/>
            <person name="Glavina Del Rio T."/>
            <person name="Dalin E."/>
            <person name="Tice H."/>
            <person name="Bruce D."/>
            <person name="Goodwin L."/>
            <person name="Pitluck S."/>
            <person name="Chertkov O."/>
            <person name="Larimer F.W."/>
            <person name="Land M.L."/>
            <person name="Hauser L."/>
            <person name="Brettin T.S."/>
            <person name="Detter J.C."/>
            <person name="Han S."/>
            <person name="de Vos W.M."/>
            <person name="Janssen P.H."/>
            <person name="Smidt H."/>
        </authorList>
    </citation>
    <scope>NUCLEOTIDE SEQUENCE [LARGE SCALE GENOMIC DNA]</scope>
    <source>
        <strain evidence="6 7">Ellin514</strain>
    </source>
</reference>
<organism evidence="6 7">
    <name type="scientific">Pedosphaera parvula (strain Ellin514)</name>
    <dbReference type="NCBI Taxonomy" id="320771"/>
    <lineage>
        <taxon>Bacteria</taxon>
        <taxon>Pseudomonadati</taxon>
        <taxon>Verrucomicrobiota</taxon>
        <taxon>Pedosphaerae</taxon>
        <taxon>Pedosphaerales</taxon>
        <taxon>Pedosphaeraceae</taxon>
        <taxon>Pedosphaera</taxon>
    </lineage>
</organism>
<dbReference type="PRINTS" id="PR00455">
    <property type="entry name" value="HTHTETR"/>
</dbReference>
<evidence type="ECO:0000256" key="3">
    <source>
        <dbReference type="ARBA" id="ARBA00023163"/>
    </source>
</evidence>
<keyword evidence="7" id="KW-1185">Reference proteome</keyword>
<evidence type="ECO:0000259" key="5">
    <source>
        <dbReference type="PROSITE" id="PS50977"/>
    </source>
</evidence>
<proteinExistence type="predicted"/>
<dbReference type="InterPro" id="IPR001647">
    <property type="entry name" value="HTH_TetR"/>
</dbReference>
<dbReference type="GO" id="GO:0003700">
    <property type="term" value="F:DNA-binding transcription factor activity"/>
    <property type="evidence" value="ECO:0007669"/>
    <property type="project" value="TreeGrafter"/>
</dbReference>
<dbReference type="Proteomes" id="UP000003688">
    <property type="component" value="Unassembled WGS sequence"/>
</dbReference>
<dbReference type="Gene3D" id="1.10.357.10">
    <property type="entry name" value="Tetracycline Repressor, domain 2"/>
    <property type="match status" value="1"/>
</dbReference>
<dbReference type="AlphaFoldDB" id="B9XLD3"/>
<dbReference type="PANTHER" id="PTHR30055">
    <property type="entry name" value="HTH-TYPE TRANSCRIPTIONAL REGULATOR RUTR"/>
    <property type="match status" value="1"/>
</dbReference>
<protein>
    <submittedName>
        <fullName evidence="6">Transcriptional regulator, TetR family</fullName>
    </submittedName>
</protein>
<comment type="caution">
    <text evidence="6">The sequence shown here is derived from an EMBL/GenBank/DDBJ whole genome shotgun (WGS) entry which is preliminary data.</text>
</comment>
<dbReference type="SUPFAM" id="SSF46689">
    <property type="entry name" value="Homeodomain-like"/>
    <property type="match status" value="1"/>
</dbReference>
<evidence type="ECO:0000313" key="6">
    <source>
        <dbReference type="EMBL" id="EEF59336.1"/>
    </source>
</evidence>
<dbReference type="STRING" id="320771.Cflav_PD1884"/>
<dbReference type="GO" id="GO:0000976">
    <property type="term" value="F:transcription cis-regulatory region binding"/>
    <property type="evidence" value="ECO:0007669"/>
    <property type="project" value="TreeGrafter"/>
</dbReference>
<sequence>MNVHSISDIMPRSQKQFSELRDRSRQKILASALELFAEQGFGSTQVSAIARKAGVAAGLLYNYFDGKEDLLKTIVRSAQDDVSALVDEILEKPETRDLETFADSALLSMQSHQKNWRVLMRVMLQPEARKVARGAEGGFEKHLARAVKSLRPKTGGKPGFTDKEITEILHSIIIVYIITENIKLARRLIALLATRR</sequence>
<keyword evidence="1" id="KW-0805">Transcription regulation</keyword>
<dbReference type="Pfam" id="PF00440">
    <property type="entry name" value="TetR_N"/>
    <property type="match status" value="1"/>
</dbReference>
<evidence type="ECO:0000256" key="1">
    <source>
        <dbReference type="ARBA" id="ARBA00023015"/>
    </source>
</evidence>
<feature type="DNA-binding region" description="H-T-H motif" evidence="4">
    <location>
        <begin position="45"/>
        <end position="64"/>
    </location>
</feature>
<dbReference type="EMBL" id="ABOX02000029">
    <property type="protein sequence ID" value="EEF59336.1"/>
    <property type="molecule type" value="Genomic_DNA"/>
</dbReference>
<keyword evidence="2 4" id="KW-0238">DNA-binding</keyword>
<keyword evidence="3" id="KW-0804">Transcription</keyword>
<evidence type="ECO:0000256" key="2">
    <source>
        <dbReference type="ARBA" id="ARBA00023125"/>
    </source>
</evidence>
<accession>B9XLD3</accession>
<dbReference type="InterPro" id="IPR009057">
    <property type="entry name" value="Homeodomain-like_sf"/>
</dbReference>
<gene>
    <name evidence="6" type="ORF">Cflav_PD1884</name>
</gene>
<name>B9XLD3_PEDPL</name>